<organism evidence="2 3">
    <name type="scientific">Porphyra umbilicalis</name>
    <name type="common">Purple laver</name>
    <name type="synonym">Red alga</name>
    <dbReference type="NCBI Taxonomy" id="2786"/>
    <lineage>
        <taxon>Eukaryota</taxon>
        <taxon>Rhodophyta</taxon>
        <taxon>Bangiophyceae</taxon>
        <taxon>Bangiales</taxon>
        <taxon>Bangiaceae</taxon>
        <taxon>Porphyra</taxon>
    </lineage>
</organism>
<feature type="compositionally biased region" description="Basic residues" evidence="1">
    <location>
        <begin position="500"/>
        <end position="515"/>
    </location>
</feature>
<feature type="compositionally biased region" description="Basic and acidic residues" evidence="1">
    <location>
        <begin position="18"/>
        <end position="28"/>
    </location>
</feature>
<keyword evidence="3" id="KW-1185">Reference proteome</keyword>
<name>A0A1X6PHQ8_PORUM</name>
<accession>A0A1X6PHQ8</accession>
<protein>
    <submittedName>
        <fullName evidence="2">Uncharacterized protein</fullName>
    </submittedName>
</protein>
<feature type="region of interest" description="Disordered" evidence="1">
    <location>
        <begin position="1"/>
        <end position="50"/>
    </location>
</feature>
<dbReference type="Proteomes" id="UP000218209">
    <property type="component" value="Unassembled WGS sequence"/>
</dbReference>
<feature type="region of interest" description="Disordered" evidence="1">
    <location>
        <begin position="203"/>
        <end position="254"/>
    </location>
</feature>
<evidence type="ECO:0000256" key="1">
    <source>
        <dbReference type="SAM" id="MobiDB-lite"/>
    </source>
</evidence>
<feature type="compositionally biased region" description="Acidic residues" evidence="1">
    <location>
        <begin position="476"/>
        <end position="489"/>
    </location>
</feature>
<feature type="compositionally biased region" description="Low complexity" evidence="1">
    <location>
        <begin position="378"/>
        <end position="388"/>
    </location>
</feature>
<proteinExistence type="predicted"/>
<sequence>MDAGDAGHGEHPTFGQRPADELPADERPPAPTGRPTVDAHGHLVPSPAVDLSGVPPAVAGASPSLAGAPHEVRMDAFHAAAVAAGNFNPHNGMHYGSPRAGKRPAMPALGPDYTPPTPAPTSMERAIKNNLRAQSLAAKLVAADESTAADDRDIIGDYGTQSVYDLQSYYGPMPPPTPAPAPSSTALYDAGMINISLHALPPSEVGRNDAGGSSVVASQPRAGPPAPSKSKTRGKAAAKVSKPKSAPRVAARAKKAAALAASRPVDSDHLRRELLGMPVQAALATATAATAAAAVAAGSAPATPAATGSTVRPLAPQDAGRHQSPPRGCRPPLSPQQSPPSLPPPGSGRQLSQVMGSGPVTDGDGDTPAGWTSTRATPSGGSAPGAASLKSPNGEIFKTLRMAVADTHVPLAKALQGIARTTVELAKESAGTMTKIDTLGVSQEKLASVIAKMEQSHASVEDKLKTVISMISALDESDDSGVESTDSDGDSTMSVGVNDKKHKRRKSQKNSHRSKKSNDGYKNMDKVRRAFRRILMEHIGKPNITKLIYPDMVASWDLLAQAAQESLGVTAQQAKDYLMDYILVPTRADPKEAVSKRASVPLLRVKPHLMQTLKERLVMTFLRALGLAKTDMTSVLAGKWLDGDKYMKSALGFKAILEAVKELFVFLGATDRIIIAQSVGAMEVVECAVGHFALVTGLVRSYLELVAGVRSGRRNGVSEGMLEYWMEEVGRVDCFLPNDTFVHDGLRLLDGNDVGRAIFAVDEESMSDGIEA</sequence>
<reference evidence="2 3" key="1">
    <citation type="submission" date="2017-03" db="EMBL/GenBank/DDBJ databases">
        <title>WGS assembly of Porphyra umbilicalis.</title>
        <authorList>
            <person name="Brawley S.H."/>
            <person name="Blouin N.A."/>
            <person name="Ficko-Blean E."/>
            <person name="Wheeler G.L."/>
            <person name="Lohr M."/>
            <person name="Goodson H.V."/>
            <person name="Jenkins J.W."/>
            <person name="Blaby-Haas C.E."/>
            <person name="Helliwell K.E."/>
            <person name="Chan C."/>
            <person name="Marriage T."/>
            <person name="Bhattacharya D."/>
            <person name="Klein A.S."/>
            <person name="Badis Y."/>
            <person name="Brodie J."/>
            <person name="Cao Y."/>
            <person name="Collen J."/>
            <person name="Dittami S.M."/>
            <person name="Gachon C.M."/>
            <person name="Green B.R."/>
            <person name="Karpowicz S."/>
            <person name="Kim J.W."/>
            <person name="Kudahl U."/>
            <person name="Lin S."/>
            <person name="Michel G."/>
            <person name="Mittag M."/>
            <person name="Olson B.J."/>
            <person name="Pangilinan J."/>
            <person name="Peng Y."/>
            <person name="Qiu H."/>
            <person name="Shu S."/>
            <person name="Singer J.T."/>
            <person name="Smith A.G."/>
            <person name="Sprecher B.N."/>
            <person name="Wagner V."/>
            <person name="Wang W."/>
            <person name="Wang Z.-Y."/>
            <person name="Yan J."/>
            <person name="Yarish C."/>
            <person name="Zoeuner-Riek S."/>
            <person name="Zhuang Y."/>
            <person name="Zou Y."/>
            <person name="Lindquist E.A."/>
            <person name="Grimwood J."/>
            <person name="Barry K."/>
            <person name="Rokhsar D.S."/>
            <person name="Schmutz J."/>
            <person name="Stiller J.W."/>
            <person name="Grossman A.R."/>
            <person name="Prochnik S.E."/>
        </authorList>
    </citation>
    <scope>NUCLEOTIDE SEQUENCE [LARGE SCALE GENOMIC DNA]</scope>
    <source>
        <strain evidence="2">4086291</strain>
    </source>
</reference>
<evidence type="ECO:0000313" key="2">
    <source>
        <dbReference type="EMBL" id="OSX80382.1"/>
    </source>
</evidence>
<gene>
    <name evidence="2" type="ORF">BU14_0053s0045</name>
</gene>
<feature type="compositionally biased region" description="Basic and acidic residues" evidence="1">
    <location>
        <begin position="1"/>
        <end position="11"/>
    </location>
</feature>
<feature type="compositionally biased region" description="Low complexity" evidence="1">
    <location>
        <begin position="237"/>
        <end position="254"/>
    </location>
</feature>
<feature type="region of interest" description="Disordered" evidence="1">
    <location>
        <begin position="300"/>
        <end position="391"/>
    </location>
</feature>
<dbReference type="EMBL" id="KV918776">
    <property type="protein sequence ID" value="OSX80382.1"/>
    <property type="molecule type" value="Genomic_DNA"/>
</dbReference>
<evidence type="ECO:0000313" key="3">
    <source>
        <dbReference type="Proteomes" id="UP000218209"/>
    </source>
</evidence>
<feature type="compositionally biased region" description="Low complexity" evidence="1">
    <location>
        <begin position="300"/>
        <end position="311"/>
    </location>
</feature>
<feature type="compositionally biased region" description="Pro residues" evidence="1">
    <location>
        <begin position="328"/>
        <end position="346"/>
    </location>
</feature>
<feature type="region of interest" description="Disordered" evidence="1">
    <location>
        <begin position="476"/>
        <end position="523"/>
    </location>
</feature>
<dbReference type="AlphaFoldDB" id="A0A1X6PHQ8"/>